<proteinExistence type="predicted"/>
<dbReference type="InterPro" id="IPR025366">
    <property type="entry name" value="DUF4270"/>
</dbReference>
<dbReference type="Proteomes" id="UP000198517">
    <property type="component" value="Unassembled WGS sequence"/>
</dbReference>
<dbReference type="PROSITE" id="PS51257">
    <property type="entry name" value="PROKAR_LIPOPROTEIN"/>
    <property type="match status" value="1"/>
</dbReference>
<reference evidence="1 2" key="1">
    <citation type="submission" date="2016-10" db="EMBL/GenBank/DDBJ databases">
        <authorList>
            <person name="de Groot N.N."/>
        </authorList>
    </citation>
    <scope>NUCLEOTIDE SEQUENCE [LARGE SCALE GENOMIC DNA]</scope>
    <source>
        <strain evidence="1 2">DSM 24015</strain>
    </source>
</reference>
<dbReference type="AlphaFoldDB" id="A0A1G7B661"/>
<evidence type="ECO:0000313" key="2">
    <source>
        <dbReference type="Proteomes" id="UP000198517"/>
    </source>
</evidence>
<gene>
    <name evidence="1" type="ORF">SAMN05421544_10534</name>
</gene>
<dbReference type="STRING" id="1071918.SAMN05421544_10534"/>
<dbReference type="EMBL" id="FNAS01000005">
    <property type="protein sequence ID" value="SDE22347.1"/>
    <property type="molecule type" value="Genomic_DNA"/>
</dbReference>
<organism evidence="1 2">
    <name type="scientific">Riemerella columbipharyngis</name>
    <dbReference type="NCBI Taxonomy" id="1071918"/>
    <lineage>
        <taxon>Bacteria</taxon>
        <taxon>Pseudomonadati</taxon>
        <taxon>Bacteroidota</taxon>
        <taxon>Flavobacteriia</taxon>
        <taxon>Flavobacteriales</taxon>
        <taxon>Weeksellaceae</taxon>
        <taxon>Riemerella</taxon>
    </lineage>
</organism>
<name>A0A1G7B661_9FLAO</name>
<protein>
    <recommendedName>
        <fullName evidence="3">DUF4270 domain-containing protein</fullName>
    </recommendedName>
</protein>
<keyword evidence="2" id="KW-1185">Reference proteome</keyword>
<evidence type="ECO:0008006" key="3">
    <source>
        <dbReference type="Google" id="ProtNLM"/>
    </source>
</evidence>
<dbReference type="Pfam" id="PF14092">
    <property type="entry name" value="DUF4270"/>
    <property type="match status" value="1"/>
</dbReference>
<dbReference type="OrthoDB" id="1466062at2"/>
<evidence type="ECO:0000313" key="1">
    <source>
        <dbReference type="EMBL" id="SDE22347.1"/>
    </source>
</evidence>
<sequence>MIINSIKNLKLSILVGFVSIALSSCESDIDGIGQQFFEGATPNGTKKSYDIVTYNVSHNDTIRTDNQRLVEATLGAFDESVFGKQKASYITQVRLSSYSPDFGANAKVDSIVLEIKPELVKDSLVTTTDENYKYEGKDAKKVVNTYPISKYGKKKEMTINVDLVNDFLGSASSKIYSNKTVAVGQRLGSKAVAPRVSGITITPKEGGENLYYRDTAIRIPLNDGVDFFQKNIVDKSSASELKDAASFIRYFRGLKISVQDNDGYIMKFAPNDVALKMYYSSKGTTDSTTVHSVYSFDLGSENVHFNQIEYNRPSEFTSAMNSINKTEGDARLYMQGMGGPGVMMVIPKTAIENIRELYNKDKIGILSAKIRLYTDSNVWNNSYTKPQNMLVKYNNSNDFVDDMKVFQNLSNFSLIQGYDLDKNPSYYDINITQTLKNIIEKEAVSKGLELNVGHYLVNSRGVYINQNYNNRAYSPERIVFTGSNTAEANKPKLTIIYTQKK</sequence>
<accession>A0A1G7B661</accession>